<feature type="binding site" evidence="5">
    <location>
        <position position="90"/>
    </location>
    <ligand>
        <name>S-adenosyl-L-methionine</name>
        <dbReference type="ChEBI" id="CHEBI:59789"/>
    </ligand>
</feature>
<dbReference type="UniPathway" id="UPA00232"/>
<dbReference type="CDD" id="cd02440">
    <property type="entry name" value="AdoMet_MTases"/>
    <property type="match status" value="1"/>
</dbReference>
<keyword evidence="3 5" id="KW-0831">Ubiquinone biosynthesis</keyword>
<dbReference type="GO" id="GO:0102208">
    <property type="term" value="F:2-polyprenyl-6-hydroxyphenol methylase activity"/>
    <property type="evidence" value="ECO:0007669"/>
    <property type="project" value="UniProtKB-EC"/>
</dbReference>
<dbReference type="GO" id="GO:0032259">
    <property type="term" value="P:methylation"/>
    <property type="evidence" value="ECO:0007669"/>
    <property type="project" value="UniProtKB-KW"/>
</dbReference>
<accession>A0A5C8PR75</accession>
<evidence type="ECO:0000256" key="3">
    <source>
        <dbReference type="ARBA" id="ARBA00022688"/>
    </source>
</evidence>
<dbReference type="PANTHER" id="PTHR43464">
    <property type="entry name" value="METHYLTRANSFERASE"/>
    <property type="match status" value="1"/>
</dbReference>
<organism evidence="6 7">
    <name type="scientific">Vineibacter terrae</name>
    <dbReference type="NCBI Taxonomy" id="2586908"/>
    <lineage>
        <taxon>Bacteria</taxon>
        <taxon>Pseudomonadati</taxon>
        <taxon>Pseudomonadota</taxon>
        <taxon>Alphaproteobacteria</taxon>
        <taxon>Hyphomicrobiales</taxon>
        <taxon>Vineibacter</taxon>
    </lineage>
</organism>
<dbReference type="OrthoDB" id="9801538at2"/>
<dbReference type="EC" id="2.1.1.222" evidence="5"/>
<name>A0A5C8PR75_9HYPH</name>
<dbReference type="GO" id="GO:0010420">
    <property type="term" value="F:polyprenyldihydroxybenzoate methyltransferase activity"/>
    <property type="evidence" value="ECO:0007669"/>
    <property type="project" value="InterPro"/>
</dbReference>
<evidence type="ECO:0000256" key="4">
    <source>
        <dbReference type="ARBA" id="ARBA00022691"/>
    </source>
</evidence>
<dbReference type="NCBIfam" id="TIGR01983">
    <property type="entry name" value="UbiG"/>
    <property type="match status" value="1"/>
</dbReference>
<comment type="similarity">
    <text evidence="5">Belongs to the methyltransferase superfamily. UbiG/COQ3 family.</text>
</comment>
<sequence length="246" mass="26658">MNATTVDPAEVERFARIADEWWDADGKFAPLHRLNPARIGFVRDRVAAHFNRDPLKPAPLAGLRLLDIGCGGGLVCEPMRRLGADVVGIDAAEQNVAVARLHAERMGLTIDYRADAAERLCAAGDAFDVVLALEVVEHVADPDLFLRCCADLVKPGGVLVLSTLNRTAKAFALGIVGAEYVLGWLPRGTHDWRKFLKPSMLARPLRAAGLTVEALAGLAYSPITGRWRIDPDDLDVNYLMVATKAA</sequence>
<protein>
    <recommendedName>
        <fullName evidence="5">Ubiquinone biosynthesis O-methyltransferase</fullName>
    </recommendedName>
    <alternativeName>
        <fullName evidence="5">2-polyprenyl-6-hydroxyphenol methylase</fullName>
        <ecNumber evidence="5">2.1.1.222</ecNumber>
    </alternativeName>
    <alternativeName>
        <fullName evidence="5">3-demethylubiquinone 3-O-methyltransferase</fullName>
        <ecNumber evidence="5">2.1.1.64</ecNumber>
    </alternativeName>
</protein>
<dbReference type="HAMAP" id="MF_00472">
    <property type="entry name" value="UbiG"/>
    <property type="match status" value="1"/>
</dbReference>
<dbReference type="Pfam" id="PF13489">
    <property type="entry name" value="Methyltransf_23"/>
    <property type="match status" value="1"/>
</dbReference>
<dbReference type="Gene3D" id="3.40.50.150">
    <property type="entry name" value="Vaccinia Virus protein VP39"/>
    <property type="match status" value="1"/>
</dbReference>
<keyword evidence="4 5" id="KW-0949">S-adenosyl-L-methionine</keyword>
<evidence type="ECO:0000256" key="2">
    <source>
        <dbReference type="ARBA" id="ARBA00022679"/>
    </source>
</evidence>
<gene>
    <name evidence="5 6" type="primary">ubiG</name>
    <name evidence="6" type="ORF">FHP25_10190</name>
</gene>
<dbReference type="SUPFAM" id="SSF53335">
    <property type="entry name" value="S-adenosyl-L-methionine-dependent methyltransferases"/>
    <property type="match status" value="1"/>
</dbReference>
<evidence type="ECO:0000256" key="1">
    <source>
        <dbReference type="ARBA" id="ARBA00022603"/>
    </source>
</evidence>
<dbReference type="InterPro" id="IPR029063">
    <property type="entry name" value="SAM-dependent_MTases_sf"/>
</dbReference>
<dbReference type="RefSeq" id="WP_147846827.1">
    <property type="nucleotide sequence ID" value="NZ_VDUZ01000009.1"/>
</dbReference>
<evidence type="ECO:0000256" key="5">
    <source>
        <dbReference type="HAMAP-Rule" id="MF_00472"/>
    </source>
</evidence>
<comment type="caution">
    <text evidence="6">The sequence shown here is derived from an EMBL/GenBank/DDBJ whole genome shotgun (WGS) entry which is preliminary data.</text>
</comment>
<keyword evidence="1 5" id="KW-0489">Methyltransferase</keyword>
<evidence type="ECO:0000313" key="7">
    <source>
        <dbReference type="Proteomes" id="UP000321638"/>
    </source>
</evidence>
<comment type="catalytic activity">
    <reaction evidence="5">
        <text>a 3-(all-trans-polyprenyl)benzene-1,2-diol + S-adenosyl-L-methionine = a 2-methoxy-6-(all-trans-polyprenyl)phenol + S-adenosyl-L-homocysteine + H(+)</text>
        <dbReference type="Rhea" id="RHEA:31411"/>
        <dbReference type="Rhea" id="RHEA-COMP:9550"/>
        <dbReference type="Rhea" id="RHEA-COMP:9551"/>
        <dbReference type="ChEBI" id="CHEBI:15378"/>
        <dbReference type="ChEBI" id="CHEBI:57856"/>
        <dbReference type="ChEBI" id="CHEBI:59789"/>
        <dbReference type="ChEBI" id="CHEBI:62729"/>
        <dbReference type="ChEBI" id="CHEBI:62731"/>
        <dbReference type="EC" id="2.1.1.222"/>
    </reaction>
</comment>
<dbReference type="AlphaFoldDB" id="A0A5C8PR75"/>
<feature type="binding site" evidence="5">
    <location>
        <position position="38"/>
    </location>
    <ligand>
        <name>S-adenosyl-L-methionine</name>
        <dbReference type="ChEBI" id="CHEBI:59789"/>
    </ligand>
</feature>
<dbReference type="InterPro" id="IPR010233">
    <property type="entry name" value="UbiG_MeTrfase"/>
</dbReference>
<dbReference type="GO" id="GO:0061542">
    <property type="term" value="F:3-demethylubiquinol 3-O-methyltransferase activity"/>
    <property type="evidence" value="ECO:0007669"/>
    <property type="project" value="UniProtKB-UniRule"/>
</dbReference>
<dbReference type="PANTHER" id="PTHR43464:SF19">
    <property type="entry name" value="UBIQUINONE BIOSYNTHESIS O-METHYLTRANSFERASE, MITOCHONDRIAL"/>
    <property type="match status" value="1"/>
</dbReference>
<feature type="binding site" evidence="5">
    <location>
        <position position="133"/>
    </location>
    <ligand>
        <name>S-adenosyl-L-methionine</name>
        <dbReference type="ChEBI" id="CHEBI:59789"/>
    </ligand>
</feature>
<feature type="binding site" evidence="5">
    <location>
        <position position="69"/>
    </location>
    <ligand>
        <name>S-adenosyl-L-methionine</name>
        <dbReference type="ChEBI" id="CHEBI:59789"/>
    </ligand>
</feature>
<comment type="pathway">
    <text evidence="5">Cofactor biosynthesis; ubiquinone biosynthesis.</text>
</comment>
<proteinExistence type="inferred from homology"/>
<keyword evidence="2 5" id="KW-0808">Transferase</keyword>
<dbReference type="EC" id="2.1.1.64" evidence="5"/>
<comment type="catalytic activity">
    <reaction evidence="5">
        <text>a 3-demethylubiquinol + S-adenosyl-L-methionine = a ubiquinol + S-adenosyl-L-homocysteine + H(+)</text>
        <dbReference type="Rhea" id="RHEA:44380"/>
        <dbReference type="Rhea" id="RHEA-COMP:9566"/>
        <dbReference type="Rhea" id="RHEA-COMP:10914"/>
        <dbReference type="ChEBI" id="CHEBI:15378"/>
        <dbReference type="ChEBI" id="CHEBI:17976"/>
        <dbReference type="ChEBI" id="CHEBI:57856"/>
        <dbReference type="ChEBI" id="CHEBI:59789"/>
        <dbReference type="ChEBI" id="CHEBI:84422"/>
        <dbReference type="EC" id="2.1.1.64"/>
    </reaction>
</comment>
<dbReference type="EMBL" id="VDUZ01000009">
    <property type="protein sequence ID" value="TXL77127.1"/>
    <property type="molecule type" value="Genomic_DNA"/>
</dbReference>
<keyword evidence="7" id="KW-1185">Reference proteome</keyword>
<evidence type="ECO:0000313" key="6">
    <source>
        <dbReference type="EMBL" id="TXL77127.1"/>
    </source>
</evidence>
<reference evidence="6 7" key="1">
    <citation type="submission" date="2019-06" db="EMBL/GenBank/DDBJ databases">
        <title>New taxonomy in bacterial strain CC-CFT640, isolated from vineyard.</title>
        <authorList>
            <person name="Lin S.-Y."/>
            <person name="Tsai C.-F."/>
            <person name="Young C.-C."/>
        </authorList>
    </citation>
    <scope>NUCLEOTIDE SEQUENCE [LARGE SCALE GENOMIC DNA]</scope>
    <source>
        <strain evidence="6 7">CC-CFT640</strain>
    </source>
</reference>
<dbReference type="Proteomes" id="UP000321638">
    <property type="component" value="Unassembled WGS sequence"/>
</dbReference>
<comment type="function">
    <text evidence="5">O-methyltransferase that catalyzes the 2 O-methylation steps in the ubiquinone biosynthetic pathway.</text>
</comment>